<evidence type="ECO:0000313" key="3">
    <source>
        <dbReference type="Proteomes" id="UP000660024"/>
    </source>
</evidence>
<feature type="signal peptide" evidence="1">
    <location>
        <begin position="1"/>
        <end position="19"/>
    </location>
</feature>
<gene>
    <name evidence="2" type="ORF">I5M32_16525</name>
</gene>
<evidence type="ECO:0000313" key="2">
    <source>
        <dbReference type="EMBL" id="MBK0384567.1"/>
    </source>
</evidence>
<organism evidence="2 3">
    <name type="scientific">Pedobacter segetis</name>
    <dbReference type="NCBI Taxonomy" id="2793069"/>
    <lineage>
        <taxon>Bacteria</taxon>
        <taxon>Pseudomonadati</taxon>
        <taxon>Bacteroidota</taxon>
        <taxon>Sphingobacteriia</taxon>
        <taxon>Sphingobacteriales</taxon>
        <taxon>Sphingobacteriaceae</taxon>
        <taxon>Pedobacter</taxon>
    </lineage>
</organism>
<comment type="caution">
    <text evidence="2">The sequence shown here is derived from an EMBL/GenBank/DDBJ whole genome shotgun (WGS) entry which is preliminary data.</text>
</comment>
<dbReference type="EMBL" id="JAEHFY010000064">
    <property type="protein sequence ID" value="MBK0384567.1"/>
    <property type="molecule type" value="Genomic_DNA"/>
</dbReference>
<dbReference type="Proteomes" id="UP000660024">
    <property type="component" value="Unassembled WGS sequence"/>
</dbReference>
<proteinExistence type="predicted"/>
<feature type="chain" id="PRO_5047367499" evidence="1">
    <location>
        <begin position="20"/>
        <end position="151"/>
    </location>
</feature>
<protein>
    <submittedName>
        <fullName evidence="2">Uncharacterized protein</fullName>
    </submittedName>
</protein>
<keyword evidence="3" id="KW-1185">Reference proteome</keyword>
<reference evidence="2 3" key="1">
    <citation type="submission" date="2020-12" db="EMBL/GenBank/DDBJ databases">
        <title>Bacterial novel species Pedobacter sp. SD-b isolated from soil.</title>
        <authorList>
            <person name="Jung H.-Y."/>
        </authorList>
    </citation>
    <scope>NUCLEOTIDE SEQUENCE [LARGE SCALE GENOMIC DNA]</scope>
    <source>
        <strain evidence="2 3">SD-b</strain>
    </source>
</reference>
<accession>A0ABS1BP33</accession>
<name>A0ABS1BP33_9SPHI</name>
<keyword evidence="1" id="KW-0732">Signal</keyword>
<evidence type="ECO:0000256" key="1">
    <source>
        <dbReference type="SAM" id="SignalP"/>
    </source>
</evidence>
<sequence>MKKLIILLFVTVFYTNVMAQDLHSYADTANYLIHQIENKKSLFVSQPLSVMMDSLKISPVEAITAAMRKEDFGKELGLYFNWQDNFNRKHFIVVLFDSVPPYTTLFPVFYPAIGQGGSLQSILSVYRPLIIKDVLVKDYTDDEPVNPDVHY</sequence>